<name>A0ABV8UCC7_9PROT</name>
<accession>A0ABV8UCC7</accession>
<protein>
    <submittedName>
        <fullName evidence="1">Uncharacterized protein</fullName>
    </submittedName>
</protein>
<dbReference type="Proteomes" id="UP001595776">
    <property type="component" value="Unassembled WGS sequence"/>
</dbReference>
<evidence type="ECO:0000313" key="2">
    <source>
        <dbReference type="Proteomes" id="UP001595776"/>
    </source>
</evidence>
<keyword evidence="2" id="KW-1185">Reference proteome</keyword>
<dbReference type="RefSeq" id="WP_068145683.1">
    <property type="nucleotide sequence ID" value="NZ_JBHSCR010000007.1"/>
</dbReference>
<organism evidence="1 2">
    <name type="scientific">Kordiimonas lipolytica</name>
    <dbReference type="NCBI Taxonomy" id="1662421"/>
    <lineage>
        <taxon>Bacteria</taxon>
        <taxon>Pseudomonadati</taxon>
        <taxon>Pseudomonadota</taxon>
        <taxon>Alphaproteobacteria</taxon>
        <taxon>Kordiimonadales</taxon>
        <taxon>Kordiimonadaceae</taxon>
        <taxon>Kordiimonas</taxon>
    </lineage>
</organism>
<dbReference type="EMBL" id="JBHSCR010000007">
    <property type="protein sequence ID" value="MFC4348319.1"/>
    <property type="molecule type" value="Genomic_DNA"/>
</dbReference>
<evidence type="ECO:0000313" key="1">
    <source>
        <dbReference type="EMBL" id="MFC4348319.1"/>
    </source>
</evidence>
<proteinExistence type="predicted"/>
<comment type="caution">
    <text evidence="1">The sequence shown here is derived from an EMBL/GenBank/DDBJ whole genome shotgun (WGS) entry which is preliminary data.</text>
</comment>
<reference evidence="2" key="1">
    <citation type="journal article" date="2019" name="Int. J. Syst. Evol. Microbiol.">
        <title>The Global Catalogue of Microorganisms (GCM) 10K type strain sequencing project: providing services to taxonomists for standard genome sequencing and annotation.</title>
        <authorList>
            <consortium name="The Broad Institute Genomics Platform"/>
            <consortium name="The Broad Institute Genome Sequencing Center for Infectious Disease"/>
            <person name="Wu L."/>
            <person name="Ma J."/>
        </authorList>
    </citation>
    <scope>NUCLEOTIDE SEQUENCE [LARGE SCALE GENOMIC DNA]</scope>
    <source>
        <strain evidence="2">CGMCC 1.15304</strain>
    </source>
</reference>
<sequence length="75" mass="8523">MSTKSTISTGDGYHLFEEVTLDDEPLTHVLLEVERPSKFAVEKQFPNYDANVTVAIPSTTMDEIALAWIRKRRLV</sequence>
<gene>
    <name evidence="1" type="ORF">ACFO5Q_10720</name>
</gene>